<sequence>MWRERSSAHRARRGDYTHRRFAAGALAGVSPISRLPVQWYASRTRQIGRTRGTRDRGGVLFYPTATSGNESKENTHAHTSRGDELDARTHGRGSSSMSDAGTLG</sequence>
<dbReference type="Proteomes" id="UP000821845">
    <property type="component" value="Chromosome 9"/>
</dbReference>
<dbReference type="EMBL" id="CM023489">
    <property type="protein sequence ID" value="KAH6922965.1"/>
    <property type="molecule type" value="Genomic_DNA"/>
</dbReference>
<protein>
    <submittedName>
        <fullName evidence="1">Uncharacterized protein</fullName>
    </submittedName>
</protein>
<proteinExistence type="predicted"/>
<keyword evidence="2" id="KW-1185">Reference proteome</keyword>
<organism evidence="1 2">
    <name type="scientific">Hyalomma asiaticum</name>
    <name type="common">Tick</name>
    <dbReference type="NCBI Taxonomy" id="266040"/>
    <lineage>
        <taxon>Eukaryota</taxon>
        <taxon>Metazoa</taxon>
        <taxon>Ecdysozoa</taxon>
        <taxon>Arthropoda</taxon>
        <taxon>Chelicerata</taxon>
        <taxon>Arachnida</taxon>
        <taxon>Acari</taxon>
        <taxon>Parasitiformes</taxon>
        <taxon>Ixodida</taxon>
        <taxon>Ixodoidea</taxon>
        <taxon>Ixodidae</taxon>
        <taxon>Hyalomminae</taxon>
        <taxon>Hyalomma</taxon>
    </lineage>
</organism>
<gene>
    <name evidence="1" type="ORF">HPB50_020390</name>
</gene>
<evidence type="ECO:0000313" key="2">
    <source>
        <dbReference type="Proteomes" id="UP000821845"/>
    </source>
</evidence>
<comment type="caution">
    <text evidence="1">The sequence shown here is derived from an EMBL/GenBank/DDBJ whole genome shotgun (WGS) entry which is preliminary data.</text>
</comment>
<evidence type="ECO:0000313" key="1">
    <source>
        <dbReference type="EMBL" id="KAH6922965.1"/>
    </source>
</evidence>
<reference evidence="1" key="1">
    <citation type="submission" date="2020-05" db="EMBL/GenBank/DDBJ databases">
        <title>Large-scale comparative analyses of tick genomes elucidate their genetic diversity and vector capacities.</title>
        <authorList>
            <person name="Jia N."/>
            <person name="Wang J."/>
            <person name="Shi W."/>
            <person name="Du L."/>
            <person name="Sun Y."/>
            <person name="Zhan W."/>
            <person name="Jiang J."/>
            <person name="Wang Q."/>
            <person name="Zhang B."/>
            <person name="Ji P."/>
            <person name="Sakyi L.B."/>
            <person name="Cui X."/>
            <person name="Yuan T."/>
            <person name="Jiang B."/>
            <person name="Yang W."/>
            <person name="Lam T.T.-Y."/>
            <person name="Chang Q."/>
            <person name="Ding S."/>
            <person name="Wang X."/>
            <person name="Zhu J."/>
            <person name="Ruan X."/>
            <person name="Zhao L."/>
            <person name="Wei J."/>
            <person name="Que T."/>
            <person name="Du C."/>
            <person name="Cheng J."/>
            <person name="Dai P."/>
            <person name="Han X."/>
            <person name="Huang E."/>
            <person name="Gao Y."/>
            <person name="Liu J."/>
            <person name="Shao H."/>
            <person name="Ye R."/>
            <person name="Li L."/>
            <person name="Wei W."/>
            <person name="Wang X."/>
            <person name="Wang C."/>
            <person name="Yang T."/>
            <person name="Huo Q."/>
            <person name="Li W."/>
            <person name="Guo W."/>
            <person name="Chen H."/>
            <person name="Zhou L."/>
            <person name="Ni X."/>
            <person name="Tian J."/>
            <person name="Zhou Y."/>
            <person name="Sheng Y."/>
            <person name="Liu T."/>
            <person name="Pan Y."/>
            <person name="Xia L."/>
            <person name="Li J."/>
            <person name="Zhao F."/>
            <person name="Cao W."/>
        </authorList>
    </citation>
    <scope>NUCLEOTIDE SEQUENCE</scope>
    <source>
        <strain evidence="1">Hyas-2018</strain>
    </source>
</reference>
<accession>A0ACB7RKQ4</accession>
<name>A0ACB7RKQ4_HYAAI</name>